<reference evidence="2" key="2">
    <citation type="submission" date="2019-11" db="EMBL/GenBank/DDBJ databases">
        <title>Improved Assembly of Tolypothrix boutellei genome.</title>
        <authorList>
            <person name="Sarangi A.N."/>
            <person name="Mukherjee M."/>
            <person name="Ghosh S."/>
            <person name="Singh D."/>
            <person name="Das A."/>
            <person name="Kant S."/>
            <person name="Prusty A."/>
            <person name="Tripathy S."/>
        </authorList>
    </citation>
    <scope>NUCLEOTIDE SEQUENCE</scope>
    <source>
        <strain evidence="2">VB521301</strain>
    </source>
</reference>
<comment type="similarity">
    <text evidence="1">Belongs to the short-chain dehydrogenases/reductases (SDR) family.</text>
</comment>
<organism evidence="3">
    <name type="scientific">Tolypothrix bouteillei VB521301</name>
    <dbReference type="NCBI Taxonomy" id="1479485"/>
    <lineage>
        <taxon>Bacteria</taxon>
        <taxon>Bacillati</taxon>
        <taxon>Cyanobacteriota</taxon>
        <taxon>Cyanophyceae</taxon>
        <taxon>Nostocales</taxon>
        <taxon>Tolypothrichaceae</taxon>
        <taxon>Tolypothrix</taxon>
    </lineage>
</organism>
<sequence length="292" mass="31969">MLQRTKGAVVITGASTGVGRATALLLDKEGYRVFAGVRKEKDAESLKLVASGNLTPIIIDVTQSEQIRNAAKLVSQTIGNEGLIGLVNNAGILIDGPVEYIELDELRWQFEVNVIGQIAVTQAFLPAIRKAKGRIINIGSVSGKVSSPFFSALCASKFAMEAFTDALRMELNPWGIEVILVEPGAIASAAPDKVEESLSKKLTTMPPEAKTMYGDIYKFCIEQLIESNRKGMLCEQVASIIQKALEARKPKTRYFVSKEQAFLHFVLTASKFLPDRVCDAIKLKELELKHEN</sequence>
<accession>A0A0C1RCM0</accession>
<dbReference type="PRINTS" id="PR00080">
    <property type="entry name" value="SDRFAMILY"/>
</dbReference>
<dbReference type="PANTHER" id="PTHR43313:SF1">
    <property type="entry name" value="3BETA-HYDROXYSTEROID DEHYDROGENASE DHS-16"/>
    <property type="match status" value="1"/>
</dbReference>
<dbReference type="EMBL" id="JHEG02000048">
    <property type="protein sequence ID" value="KIE09995.1"/>
    <property type="molecule type" value="Genomic_DNA"/>
</dbReference>
<gene>
    <name evidence="3" type="ORF">DA73_0215060</name>
    <name evidence="2" type="ORF">DA73_0400010725</name>
</gene>
<dbReference type="AlphaFoldDB" id="A0A0C1RCM0"/>
<dbReference type="PRINTS" id="PR00081">
    <property type="entry name" value="GDHRDH"/>
</dbReference>
<evidence type="ECO:0000313" key="4">
    <source>
        <dbReference type="Proteomes" id="UP000029738"/>
    </source>
</evidence>
<dbReference type="RefSeq" id="WP_038081826.1">
    <property type="nucleotide sequence ID" value="NZ_JHEG04000001.1"/>
</dbReference>
<dbReference type="OrthoDB" id="9775296at2"/>
<reference evidence="3" key="1">
    <citation type="journal article" date="2015" name="Genome Announc.">
        <title>Draft Genome Sequence of Tolypothrix boutellei Strain VB521301.</title>
        <authorList>
            <person name="Chandrababunaidu M.M."/>
            <person name="Singh D."/>
            <person name="Sen D."/>
            <person name="Bhan S."/>
            <person name="Das S."/>
            <person name="Gupta A."/>
            <person name="Adhikary S.P."/>
            <person name="Tripathy S."/>
        </authorList>
    </citation>
    <scope>NUCLEOTIDE SEQUENCE</scope>
    <source>
        <strain evidence="3">VB521301</strain>
    </source>
</reference>
<dbReference type="GO" id="GO:0008202">
    <property type="term" value="P:steroid metabolic process"/>
    <property type="evidence" value="ECO:0007669"/>
    <property type="project" value="TreeGrafter"/>
</dbReference>
<dbReference type="CDD" id="cd05374">
    <property type="entry name" value="17beta-HSD-like_SDR_c"/>
    <property type="match status" value="1"/>
</dbReference>
<dbReference type="Gene3D" id="3.40.50.720">
    <property type="entry name" value="NAD(P)-binding Rossmann-like Domain"/>
    <property type="match status" value="1"/>
</dbReference>
<dbReference type="Pfam" id="PF00106">
    <property type="entry name" value="adh_short"/>
    <property type="match status" value="1"/>
</dbReference>
<dbReference type="Proteomes" id="UP000029738">
    <property type="component" value="Unassembled WGS sequence"/>
</dbReference>
<evidence type="ECO:0000256" key="1">
    <source>
        <dbReference type="RuleBase" id="RU000363"/>
    </source>
</evidence>
<name>A0A0C1RCM0_9CYAN</name>
<keyword evidence="4" id="KW-1185">Reference proteome</keyword>
<proteinExistence type="inferred from homology"/>
<dbReference type="GO" id="GO:0016491">
    <property type="term" value="F:oxidoreductase activity"/>
    <property type="evidence" value="ECO:0007669"/>
    <property type="project" value="TreeGrafter"/>
</dbReference>
<evidence type="ECO:0000313" key="3">
    <source>
        <dbReference type="EMBL" id="KIE09995.1"/>
    </source>
</evidence>
<dbReference type="STRING" id="1479485.DA73_0215060"/>
<comment type="caution">
    <text evidence="3">The sequence shown here is derived from an EMBL/GenBank/DDBJ whole genome shotgun (WGS) entry which is preliminary data.</text>
</comment>
<dbReference type="EMBL" id="JHEG04000001">
    <property type="protein sequence ID" value="KAF3885890.1"/>
    <property type="molecule type" value="Genomic_DNA"/>
</dbReference>
<protein>
    <submittedName>
        <fullName evidence="2">SDR family oxidoreductase</fullName>
    </submittedName>
    <submittedName>
        <fullName evidence="3">Short-chain dehydrogenase</fullName>
    </submittedName>
</protein>
<evidence type="ECO:0000313" key="2">
    <source>
        <dbReference type="EMBL" id="KAF3885890.1"/>
    </source>
</evidence>
<dbReference type="InterPro" id="IPR002347">
    <property type="entry name" value="SDR_fam"/>
</dbReference>
<dbReference type="SUPFAM" id="SSF51735">
    <property type="entry name" value="NAD(P)-binding Rossmann-fold domains"/>
    <property type="match status" value="1"/>
</dbReference>
<dbReference type="PANTHER" id="PTHR43313">
    <property type="entry name" value="SHORT-CHAIN DEHYDROGENASE/REDUCTASE FAMILY 9C"/>
    <property type="match status" value="1"/>
</dbReference>
<dbReference type="InterPro" id="IPR036291">
    <property type="entry name" value="NAD(P)-bd_dom_sf"/>
</dbReference>